<proteinExistence type="predicted"/>
<name>A0A623TEJ0_CAMJU</name>
<dbReference type="GO" id="GO:0005524">
    <property type="term" value="F:ATP binding"/>
    <property type="evidence" value="ECO:0007669"/>
    <property type="project" value="UniProtKB-KW"/>
</dbReference>
<gene>
    <name evidence="1" type="ORF">F7N62_09140</name>
</gene>
<sequence>NFSNKCLKFLQKISQGNLRYIDKTLKSFYEINSFFDKNKSQEYILKLSALENGLLR</sequence>
<keyword evidence="1" id="KW-0547">Nucleotide-binding</keyword>
<evidence type="ECO:0000313" key="1">
    <source>
        <dbReference type="EMBL" id="ECZ3435326.1"/>
    </source>
</evidence>
<accession>A0A623TEJ0</accession>
<dbReference type="EMBL" id="AALEXD010000026">
    <property type="protein sequence ID" value="ECZ3435326.1"/>
    <property type="molecule type" value="Genomic_DNA"/>
</dbReference>
<feature type="non-terminal residue" evidence="1">
    <location>
        <position position="1"/>
    </location>
</feature>
<dbReference type="AlphaFoldDB" id="A0A623TEJ0"/>
<organism evidence="1">
    <name type="scientific">Campylobacter jejuni</name>
    <dbReference type="NCBI Taxonomy" id="197"/>
    <lineage>
        <taxon>Bacteria</taxon>
        <taxon>Pseudomonadati</taxon>
        <taxon>Campylobacterota</taxon>
        <taxon>Epsilonproteobacteria</taxon>
        <taxon>Campylobacterales</taxon>
        <taxon>Campylobacteraceae</taxon>
        <taxon>Campylobacter</taxon>
    </lineage>
</organism>
<reference evidence="1" key="1">
    <citation type="submission" date="2019-09" db="EMBL/GenBank/DDBJ databases">
        <authorList>
            <consortium name="NARMS: The National Antimicrobial Resistance Monitoring System"/>
        </authorList>
    </citation>
    <scope>NUCLEOTIDE SEQUENCE</scope>
    <source>
        <strain evidence="1">FSIS11924226</strain>
    </source>
</reference>
<comment type="caution">
    <text evidence="1">The sequence shown here is derived from an EMBL/GenBank/DDBJ whole genome shotgun (WGS) entry which is preliminary data.</text>
</comment>
<protein>
    <submittedName>
        <fullName evidence="1">ATP-binding protein</fullName>
    </submittedName>
</protein>
<keyword evidence="1" id="KW-0067">ATP-binding</keyword>